<dbReference type="InterPro" id="IPR015421">
    <property type="entry name" value="PyrdxlP-dep_Trfase_major"/>
</dbReference>
<dbReference type="PANTHER" id="PTHR43586:SF8">
    <property type="entry name" value="CYSTEINE DESULFURASE 1, CHLOROPLASTIC"/>
    <property type="match status" value="1"/>
</dbReference>
<feature type="domain" description="Aminotransferase class V" evidence="3">
    <location>
        <begin position="31"/>
        <end position="441"/>
    </location>
</feature>
<evidence type="ECO:0000259" key="3">
    <source>
        <dbReference type="Pfam" id="PF00266"/>
    </source>
</evidence>
<comment type="caution">
    <text evidence="4">The sequence shown here is derived from an EMBL/GenBank/DDBJ whole genome shotgun (WGS) entry which is preliminary data.</text>
</comment>
<dbReference type="Pfam" id="PF00266">
    <property type="entry name" value="Aminotran_5"/>
    <property type="match status" value="1"/>
</dbReference>
<evidence type="ECO:0000256" key="1">
    <source>
        <dbReference type="ARBA" id="ARBA00001933"/>
    </source>
</evidence>
<name>A0A263BU13_9BACI</name>
<keyword evidence="5" id="KW-1185">Reference proteome</keyword>
<dbReference type="Gene3D" id="3.40.640.10">
    <property type="entry name" value="Type I PLP-dependent aspartate aminotransferase-like (Major domain)"/>
    <property type="match status" value="1"/>
</dbReference>
<dbReference type="Proteomes" id="UP000217083">
    <property type="component" value="Unassembled WGS sequence"/>
</dbReference>
<sequence>MQLEAYFQQFRSKVIGNSLKFKTQFGEKELIYADWTASGRLYQDIEDYIVNELGPFVANTHTEANVTGTTMTKLYKQSLQYIKQHVNANSSDVIITDGSGMTSVVNKLQRILGLKVPEKFANQLSIKEEDRPVIFITHMEHHSNQLSWQETIGEVVCIPPTENGLVNLEELKVQLKKYEKRKVKIGSFTACSNVTGITTPYHQLAKIMHEHGGICFVDFAASAPYVDINMHPEDSLEKLDGIYFSPHKFLGGPGTSGVLIFDSALYSNQSPDHPGGGTVHWTNPWGGKGYIDDIETRENSGTPGFLQTIKTALAIMLKEEMGINNILQREKEILSFLFEKLLEIPKLHILAENNKDRLGIISFYIEDIHYNLVVRLLNDRYGIQVRGGCSCAGTYGHYLLHISEETSKSITDKIDRGDLAEKPGWVRLSIHPVMTTDEVNKIVLALKEIVDNIDEYQQDYTFDILKSDYLNKRQPNDTQITTHELLKFKKYLNM</sequence>
<proteinExistence type="predicted"/>
<dbReference type="InterPro" id="IPR000192">
    <property type="entry name" value="Aminotrans_V_dom"/>
</dbReference>
<dbReference type="Gene3D" id="3.90.1150.10">
    <property type="entry name" value="Aspartate Aminotransferase, domain 1"/>
    <property type="match status" value="1"/>
</dbReference>
<evidence type="ECO:0000256" key="2">
    <source>
        <dbReference type="ARBA" id="ARBA00022898"/>
    </source>
</evidence>
<dbReference type="InterPro" id="IPR015422">
    <property type="entry name" value="PyrdxlP-dep_Trfase_small"/>
</dbReference>
<dbReference type="InterPro" id="IPR015424">
    <property type="entry name" value="PyrdxlP-dep_Trfase"/>
</dbReference>
<keyword evidence="4" id="KW-0456">Lyase</keyword>
<dbReference type="AlphaFoldDB" id="A0A263BU13"/>
<accession>A0A263BU13</accession>
<reference evidence="5" key="1">
    <citation type="submission" date="2017-08" db="EMBL/GenBank/DDBJ databases">
        <authorList>
            <person name="Huang Z."/>
        </authorList>
    </citation>
    <scope>NUCLEOTIDE SEQUENCE [LARGE SCALE GENOMIC DNA]</scope>
    <source>
        <strain evidence="5">SA5d-4</strain>
    </source>
</reference>
<reference evidence="4 5" key="2">
    <citation type="submission" date="2017-09" db="EMBL/GenBank/DDBJ databases">
        <title>Bacillus patelloidae sp. nov., isolated from the intestinal tract of a marine limpet.</title>
        <authorList>
            <person name="Liu R."/>
            <person name="Dong C."/>
            <person name="Shao Z."/>
        </authorList>
    </citation>
    <scope>NUCLEOTIDE SEQUENCE [LARGE SCALE GENOMIC DNA]</scope>
    <source>
        <strain evidence="4 5">SA5d-4</strain>
    </source>
</reference>
<protein>
    <submittedName>
        <fullName evidence="4">Selenocysteine lyase</fullName>
    </submittedName>
</protein>
<dbReference type="SUPFAM" id="SSF53383">
    <property type="entry name" value="PLP-dependent transferases"/>
    <property type="match status" value="1"/>
</dbReference>
<evidence type="ECO:0000313" key="5">
    <source>
        <dbReference type="Proteomes" id="UP000217083"/>
    </source>
</evidence>
<dbReference type="EMBL" id="NPIA01000003">
    <property type="protein sequence ID" value="OZM57175.1"/>
    <property type="molecule type" value="Genomic_DNA"/>
</dbReference>
<dbReference type="RefSeq" id="WP_094923606.1">
    <property type="nucleotide sequence ID" value="NZ_NPIA01000003.1"/>
</dbReference>
<organism evidence="4 5">
    <name type="scientific">Lottiidibacillus patelloidae</name>
    <dbReference type="NCBI Taxonomy" id="2670334"/>
    <lineage>
        <taxon>Bacteria</taxon>
        <taxon>Bacillati</taxon>
        <taxon>Bacillota</taxon>
        <taxon>Bacilli</taxon>
        <taxon>Bacillales</taxon>
        <taxon>Bacillaceae</taxon>
        <taxon>Lottiidibacillus</taxon>
    </lineage>
</organism>
<gene>
    <name evidence="4" type="ORF">CIB95_06825</name>
</gene>
<comment type="cofactor">
    <cofactor evidence="1">
        <name>pyridoxal 5'-phosphate</name>
        <dbReference type="ChEBI" id="CHEBI:597326"/>
    </cofactor>
</comment>
<dbReference type="PANTHER" id="PTHR43586">
    <property type="entry name" value="CYSTEINE DESULFURASE"/>
    <property type="match status" value="1"/>
</dbReference>
<keyword evidence="2" id="KW-0663">Pyridoxal phosphate</keyword>
<evidence type="ECO:0000313" key="4">
    <source>
        <dbReference type="EMBL" id="OZM57175.1"/>
    </source>
</evidence>
<dbReference type="GO" id="GO:0016829">
    <property type="term" value="F:lyase activity"/>
    <property type="evidence" value="ECO:0007669"/>
    <property type="project" value="UniProtKB-KW"/>
</dbReference>